<gene>
    <name evidence="4" type="ORF">V1I91_18490</name>
</gene>
<evidence type="ECO:0000256" key="1">
    <source>
        <dbReference type="SAM" id="MobiDB-lite"/>
    </source>
</evidence>
<dbReference type="Pfam" id="PF04389">
    <property type="entry name" value="Peptidase_M28"/>
    <property type="match status" value="1"/>
</dbReference>
<feature type="region of interest" description="Disordered" evidence="1">
    <location>
        <begin position="22"/>
        <end position="60"/>
    </location>
</feature>
<dbReference type="RefSeq" id="WP_272652751.1">
    <property type="nucleotide sequence ID" value="NZ_JAZDDG010000010.1"/>
</dbReference>
<evidence type="ECO:0000313" key="4">
    <source>
        <dbReference type="EMBL" id="MEE1978072.1"/>
    </source>
</evidence>
<sequence length="349" mass="38739">MKYFLSLLFVVLLSSCGSKKVNTETVLNPDGPEGHKGRVVSSENNSSNEEMPPKSGKGTNEDFSNAADIAVLMDYLASDALQGRGTGSEGIAKAAMFIADILDSNGINPYFETYKDTLENFDDIAFNVVGILEGTDPKLKNEYVVLGAHYDHLGIVNPENGDDIANGANDNASGTSTLLELARYFGNEKSNKRSLIFAFFSAEEKGLLGSKHLAKKLKEQGIDVYAMLNYEMMGVPMVAKDHLVYLTGYDLSNLAEVSNRYAGEKVVGFLPKAKEFNLFKRSDNYAFHQEFNIPSQTYSTFDFTNFPYYHNVDDESTEMDYEHMARVVNKMIPIVEGMANANTREIKYK</sequence>
<evidence type="ECO:0000256" key="2">
    <source>
        <dbReference type="SAM" id="SignalP"/>
    </source>
</evidence>
<comment type="caution">
    <text evidence="4">The sequence shown here is derived from an EMBL/GenBank/DDBJ whole genome shotgun (WGS) entry which is preliminary data.</text>
</comment>
<dbReference type="EMBL" id="JAZDDG010000010">
    <property type="protein sequence ID" value="MEE1978072.1"/>
    <property type="molecule type" value="Genomic_DNA"/>
</dbReference>
<protein>
    <submittedName>
        <fullName evidence="4">M20/M25/M40 family metallo-hydrolase</fullName>
    </submittedName>
</protein>
<evidence type="ECO:0000259" key="3">
    <source>
        <dbReference type="Pfam" id="PF04389"/>
    </source>
</evidence>
<evidence type="ECO:0000313" key="5">
    <source>
        <dbReference type="Proteomes" id="UP001356308"/>
    </source>
</evidence>
<dbReference type="SUPFAM" id="SSF53187">
    <property type="entry name" value="Zn-dependent exopeptidases"/>
    <property type="match status" value="1"/>
</dbReference>
<dbReference type="PANTHER" id="PTHR12147">
    <property type="entry name" value="METALLOPEPTIDASE M28 FAMILY MEMBER"/>
    <property type="match status" value="1"/>
</dbReference>
<feature type="signal peptide" evidence="2">
    <location>
        <begin position="1"/>
        <end position="20"/>
    </location>
</feature>
<dbReference type="InterPro" id="IPR007484">
    <property type="entry name" value="Peptidase_M28"/>
</dbReference>
<feature type="chain" id="PRO_5047338420" evidence="2">
    <location>
        <begin position="21"/>
        <end position="349"/>
    </location>
</feature>
<dbReference type="InterPro" id="IPR045175">
    <property type="entry name" value="M28_fam"/>
</dbReference>
<reference evidence="4 5" key="1">
    <citation type="submission" date="2024-01" db="EMBL/GenBank/DDBJ databases">
        <title>Maribacter spp. originated from different algae showed divergent polysaccharides utilization ability.</title>
        <authorList>
            <person name="Wang H."/>
            <person name="Wu Y."/>
        </authorList>
    </citation>
    <scope>NUCLEOTIDE SEQUENCE [LARGE SCALE GENOMIC DNA]</scope>
    <source>
        <strain evidence="4 5">PR1</strain>
    </source>
</reference>
<proteinExistence type="predicted"/>
<dbReference type="Proteomes" id="UP001356308">
    <property type="component" value="Unassembled WGS sequence"/>
</dbReference>
<feature type="domain" description="Peptidase M28" evidence="3">
    <location>
        <begin position="127"/>
        <end position="331"/>
    </location>
</feature>
<name>A0ABU7IYK8_9FLAO</name>
<organism evidence="4 5">
    <name type="scientific">Maribacter cobaltidurans</name>
    <dbReference type="NCBI Taxonomy" id="1178778"/>
    <lineage>
        <taxon>Bacteria</taxon>
        <taxon>Pseudomonadati</taxon>
        <taxon>Bacteroidota</taxon>
        <taxon>Flavobacteriia</taxon>
        <taxon>Flavobacteriales</taxon>
        <taxon>Flavobacteriaceae</taxon>
        <taxon>Maribacter</taxon>
    </lineage>
</organism>
<dbReference type="CDD" id="cd03877">
    <property type="entry name" value="M28_like"/>
    <property type="match status" value="1"/>
</dbReference>
<dbReference type="PANTHER" id="PTHR12147:SF26">
    <property type="entry name" value="PEPTIDASE M28 DOMAIN-CONTAINING PROTEIN"/>
    <property type="match status" value="1"/>
</dbReference>
<keyword evidence="5" id="KW-1185">Reference proteome</keyword>
<keyword evidence="2" id="KW-0732">Signal</keyword>
<accession>A0ABU7IYK8</accession>
<dbReference type="PROSITE" id="PS51257">
    <property type="entry name" value="PROKAR_LIPOPROTEIN"/>
    <property type="match status" value="1"/>
</dbReference>
<dbReference type="Gene3D" id="3.40.630.10">
    <property type="entry name" value="Zn peptidases"/>
    <property type="match status" value="1"/>
</dbReference>
<feature type="compositionally biased region" description="Low complexity" evidence="1">
    <location>
        <begin position="41"/>
        <end position="50"/>
    </location>
</feature>